<dbReference type="Pfam" id="PF01075">
    <property type="entry name" value="Glyco_transf_9"/>
    <property type="match status" value="1"/>
</dbReference>
<dbReference type="PANTHER" id="PTHR30160:SF1">
    <property type="entry name" value="LIPOPOLYSACCHARIDE 1,2-N-ACETYLGLUCOSAMINETRANSFERASE-RELATED"/>
    <property type="match status" value="1"/>
</dbReference>
<dbReference type="SUPFAM" id="SSF53756">
    <property type="entry name" value="UDP-Glycosyltransferase/glycogen phosphorylase"/>
    <property type="match status" value="1"/>
</dbReference>
<dbReference type="GO" id="GO:0005829">
    <property type="term" value="C:cytosol"/>
    <property type="evidence" value="ECO:0007669"/>
    <property type="project" value="TreeGrafter"/>
</dbReference>
<dbReference type="KEGG" id="saqi:AXG55_02350"/>
<reference evidence="3 4" key="1">
    <citation type="submission" date="2016-10" db="EMBL/GenBank/DDBJ databases">
        <title>Silvanigrella aquatica sp. nov., isolated from a freshwater lake located in the Black Forest, Germany, description of Silvanigrellaceae fam. nov., Silvanigrellales ord. nov., reclassification of the order Bdellovibrionales in the class Oligoflexia, reclassification of the families Bacteriovoracaceae and Halobacteriovoraceae in the new order Bacteriovoracales ord. nov., and reclassification of the family Pseudobacteriovoracaceae in the order Oligoflexiales.</title>
        <authorList>
            <person name="Hahn M.W."/>
            <person name="Schmidt J."/>
            <person name="Koll U."/>
            <person name="Rohde M."/>
            <person name="Verbag S."/>
            <person name="Pitt A."/>
            <person name="Nakai R."/>
            <person name="Naganuma T."/>
            <person name="Lang E."/>
        </authorList>
    </citation>
    <scope>NUCLEOTIDE SEQUENCE [LARGE SCALE GENOMIC DNA]</scope>
    <source>
        <strain evidence="3 4">MWH-Nonnen-W8red</strain>
    </source>
</reference>
<dbReference type="InterPro" id="IPR051199">
    <property type="entry name" value="LPS_LOS_Heptosyltrfase"/>
</dbReference>
<dbReference type="AlphaFoldDB" id="A0A1L4CXY8"/>
<proteinExistence type="predicted"/>
<accession>A0A1L4CXY8</accession>
<evidence type="ECO:0000256" key="2">
    <source>
        <dbReference type="ARBA" id="ARBA00022679"/>
    </source>
</evidence>
<dbReference type="STRING" id="1915309.AXG55_02350"/>
<dbReference type="GO" id="GO:0009244">
    <property type="term" value="P:lipopolysaccharide core region biosynthetic process"/>
    <property type="evidence" value="ECO:0007669"/>
    <property type="project" value="TreeGrafter"/>
</dbReference>
<dbReference type="Proteomes" id="UP000184731">
    <property type="component" value="Chromosome"/>
</dbReference>
<dbReference type="GO" id="GO:0008713">
    <property type="term" value="F:ADP-heptose-lipopolysaccharide heptosyltransferase activity"/>
    <property type="evidence" value="ECO:0007669"/>
    <property type="project" value="TreeGrafter"/>
</dbReference>
<dbReference type="PANTHER" id="PTHR30160">
    <property type="entry name" value="TETRAACYLDISACCHARIDE 4'-KINASE-RELATED"/>
    <property type="match status" value="1"/>
</dbReference>
<dbReference type="InterPro" id="IPR002201">
    <property type="entry name" value="Glyco_trans_9"/>
</dbReference>
<evidence type="ECO:0008006" key="5">
    <source>
        <dbReference type="Google" id="ProtNLM"/>
    </source>
</evidence>
<organism evidence="3 4">
    <name type="scientific">Silvanigrella aquatica</name>
    <dbReference type="NCBI Taxonomy" id="1915309"/>
    <lineage>
        <taxon>Bacteria</taxon>
        <taxon>Pseudomonadati</taxon>
        <taxon>Bdellovibrionota</taxon>
        <taxon>Oligoflexia</taxon>
        <taxon>Silvanigrellales</taxon>
        <taxon>Silvanigrellaceae</taxon>
        <taxon>Silvanigrella</taxon>
    </lineage>
</organism>
<dbReference type="RefSeq" id="WP_233231316.1">
    <property type="nucleotide sequence ID" value="NZ_CP017834.1"/>
</dbReference>
<evidence type="ECO:0000313" key="4">
    <source>
        <dbReference type="Proteomes" id="UP000184731"/>
    </source>
</evidence>
<evidence type="ECO:0000313" key="3">
    <source>
        <dbReference type="EMBL" id="APJ02821.1"/>
    </source>
</evidence>
<evidence type="ECO:0000256" key="1">
    <source>
        <dbReference type="ARBA" id="ARBA00022676"/>
    </source>
</evidence>
<dbReference type="EMBL" id="CP017834">
    <property type="protein sequence ID" value="APJ02821.1"/>
    <property type="molecule type" value="Genomic_DNA"/>
</dbReference>
<gene>
    <name evidence="3" type="ORF">AXG55_02350</name>
</gene>
<sequence length="371" mass="43014">MLNIESLNHKKTFERIVFVSRLSAIGDVIIASHTIAKLVKNEYFPVLITSPLTKDVALKIVGLNLFICYQKNTTPEFYIHGIKTDEKTFLNTLNNTVTKQKNIFIDLQKTARSKRSFKFLTKNLKIKFEKNYCVSKRSLYRFFLVFLSWLTFKQIKINKKNNVFRIHDIQENIIRKITKKDNKIFLSLNTNETQTLHKENSYYFENQKYICLFPGASGFIKSWPKEKFREIIKNILQETQLNIVICGSSNEKFIGEYLDFPANKRVLNLIDKTSLNETINVIANSKYVITNDSFAAHAADALHIPASVLFGATSPYFGFVPVFNKIHISYENLSCSPCSRHGKGSCRFKNLKCLQEIDSKKIFEKINTYIY</sequence>
<protein>
    <recommendedName>
        <fullName evidence="5">Lipopolysaccharide heptosyltransferase II</fullName>
    </recommendedName>
</protein>
<keyword evidence="2" id="KW-0808">Transferase</keyword>
<keyword evidence="4" id="KW-1185">Reference proteome</keyword>
<dbReference type="Gene3D" id="3.40.50.2000">
    <property type="entry name" value="Glycogen Phosphorylase B"/>
    <property type="match status" value="1"/>
</dbReference>
<dbReference type="CDD" id="cd03789">
    <property type="entry name" value="GT9_LPS_heptosyltransferase"/>
    <property type="match status" value="1"/>
</dbReference>
<name>A0A1L4CXY8_9BACT</name>
<keyword evidence="1" id="KW-0328">Glycosyltransferase</keyword>